<gene>
    <name evidence="1" type="ORF">JG687_00014477</name>
</gene>
<dbReference type="OrthoDB" id="90792at2759"/>
<sequence length="99" mass="11305">VAAVAFAHKVVRNVRINYHDPEFELVSKGYKRTQGQVDRKQPVTTQMLLAIRELLGEPDKQAEVMWGSVVLGFFFLDRSSELWDLSQLTVRQGQNGFIV</sequence>
<evidence type="ECO:0000313" key="1">
    <source>
        <dbReference type="EMBL" id="KAG6950047.1"/>
    </source>
</evidence>
<protein>
    <submittedName>
        <fullName evidence="1">Uncharacterized protein</fullName>
    </submittedName>
</protein>
<dbReference type="VEuPathDB" id="FungiDB:PC110_g13805"/>
<comment type="caution">
    <text evidence="1">The sequence shown here is derived from an EMBL/GenBank/DDBJ whole genome shotgun (WGS) entry which is preliminary data.</text>
</comment>
<dbReference type="AlphaFoldDB" id="A0A8T1TZ97"/>
<feature type="non-terminal residue" evidence="1">
    <location>
        <position position="1"/>
    </location>
</feature>
<proteinExistence type="predicted"/>
<reference evidence="1" key="1">
    <citation type="submission" date="2021-01" db="EMBL/GenBank/DDBJ databases">
        <title>Phytophthora aleatoria, a newly-described species from Pinus radiata is distinct from Phytophthora cactorum isolates based on comparative genomics.</title>
        <authorList>
            <person name="Mcdougal R."/>
            <person name="Panda P."/>
            <person name="Williams N."/>
            <person name="Studholme D.J."/>
        </authorList>
    </citation>
    <scope>NUCLEOTIDE SEQUENCE</scope>
    <source>
        <strain evidence="1">NZFS 3830</strain>
    </source>
</reference>
<evidence type="ECO:0000313" key="2">
    <source>
        <dbReference type="Proteomes" id="UP000688947"/>
    </source>
</evidence>
<accession>A0A8T1TZ97</accession>
<organism evidence="1 2">
    <name type="scientific">Phytophthora cactorum</name>
    <dbReference type="NCBI Taxonomy" id="29920"/>
    <lineage>
        <taxon>Eukaryota</taxon>
        <taxon>Sar</taxon>
        <taxon>Stramenopiles</taxon>
        <taxon>Oomycota</taxon>
        <taxon>Peronosporomycetes</taxon>
        <taxon>Peronosporales</taxon>
        <taxon>Peronosporaceae</taxon>
        <taxon>Phytophthora</taxon>
    </lineage>
</organism>
<dbReference type="EMBL" id="JAENGZ010001174">
    <property type="protein sequence ID" value="KAG6950047.1"/>
    <property type="molecule type" value="Genomic_DNA"/>
</dbReference>
<name>A0A8T1TZ97_9STRA</name>
<dbReference type="Proteomes" id="UP000688947">
    <property type="component" value="Unassembled WGS sequence"/>
</dbReference>